<evidence type="ECO:0000256" key="1">
    <source>
        <dbReference type="SAM" id="MobiDB-lite"/>
    </source>
</evidence>
<organism evidence="2 3">
    <name type="scientific">Streptomyces cuspidosporus</name>
    <dbReference type="NCBI Taxonomy" id="66882"/>
    <lineage>
        <taxon>Bacteria</taxon>
        <taxon>Bacillati</taxon>
        <taxon>Actinomycetota</taxon>
        <taxon>Actinomycetes</taxon>
        <taxon>Kitasatosporales</taxon>
        <taxon>Streptomycetaceae</taxon>
        <taxon>Streptomyces</taxon>
    </lineage>
</organism>
<keyword evidence="3" id="KW-1185">Reference proteome</keyword>
<evidence type="ECO:0000313" key="3">
    <source>
        <dbReference type="Proteomes" id="UP001500253"/>
    </source>
</evidence>
<evidence type="ECO:0000313" key="2">
    <source>
        <dbReference type="EMBL" id="GAA2339621.1"/>
    </source>
</evidence>
<feature type="region of interest" description="Disordered" evidence="1">
    <location>
        <begin position="1"/>
        <end position="23"/>
    </location>
</feature>
<comment type="caution">
    <text evidence="2">The sequence shown here is derived from an EMBL/GenBank/DDBJ whole genome shotgun (WGS) entry which is preliminary data.</text>
</comment>
<accession>A0ABP5SWB7</accession>
<reference evidence="3" key="1">
    <citation type="journal article" date="2019" name="Int. J. Syst. Evol. Microbiol.">
        <title>The Global Catalogue of Microorganisms (GCM) 10K type strain sequencing project: providing services to taxonomists for standard genome sequencing and annotation.</title>
        <authorList>
            <consortium name="The Broad Institute Genomics Platform"/>
            <consortium name="The Broad Institute Genome Sequencing Center for Infectious Disease"/>
            <person name="Wu L."/>
            <person name="Ma J."/>
        </authorList>
    </citation>
    <scope>NUCLEOTIDE SEQUENCE [LARGE SCALE GENOMIC DNA]</scope>
    <source>
        <strain evidence="3">JCM 4316</strain>
    </source>
</reference>
<gene>
    <name evidence="2" type="ORF">GCM10010246_25620</name>
</gene>
<sequence length="134" mass="14268">MPPKTSGDIPAGESAETDAAALSSLDPVADQERYVRYREDSTVLAAIGKHVAAQAGRITVRLPRAVAEAAVEAWGRDELDSPGEETHEQYVLRDQAAELALIGLAISERGRWEGDEVVIDLDIDSAGAASRASR</sequence>
<dbReference type="EMBL" id="BAAASD010000008">
    <property type="protein sequence ID" value="GAA2339621.1"/>
    <property type="molecule type" value="Genomic_DNA"/>
</dbReference>
<dbReference type="Proteomes" id="UP001500253">
    <property type="component" value="Unassembled WGS sequence"/>
</dbReference>
<protein>
    <submittedName>
        <fullName evidence="2">Uncharacterized protein</fullName>
    </submittedName>
</protein>
<proteinExistence type="predicted"/>
<name>A0ABP5SWB7_9ACTN</name>